<dbReference type="GO" id="GO:0008233">
    <property type="term" value="F:peptidase activity"/>
    <property type="evidence" value="ECO:0007669"/>
    <property type="project" value="UniProtKB-KW"/>
</dbReference>
<dbReference type="CDD" id="cd03404">
    <property type="entry name" value="SPFH_HflK"/>
    <property type="match status" value="1"/>
</dbReference>
<feature type="coiled-coil region" evidence="7">
    <location>
        <begin position="238"/>
        <end position="265"/>
    </location>
</feature>
<comment type="subcellular location">
    <subcellularLocation>
        <location evidence="1">Membrane</location>
        <topology evidence="1">Single-pass membrane protein</topology>
    </subcellularLocation>
</comment>
<dbReference type="SUPFAM" id="SSF117892">
    <property type="entry name" value="Band 7/SPFH domain"/>
    <property type="match status" value="1"/>
</dbReference>
<dbReference type="GO" id="GO:0006508">
    <property type="term" value="P:proteolysis"/>
    <property type="evidence" value="ECO:0007669"/>
    <property type="project" value="UniProtKB-KW"/>
</dbReference>
<dbReference type="Proteomes" id="UP001163739">
    <property type="component" value="Chromosome"/>
</dbReference>
<feature type="region of interest" description="Disordered" evidence="8">
    <location>
        <begin position="1"/>
        <end position="32"/>
    </location>
</feature>
<sequence length="402" mass="44054">MAWNEPGGNRNDKDPWGGGNRGNDQGPPDLDEALKKGMEKLNKLFGGKPNGSGDSGSSGSGNGSGAAFGGIFVIVIIGLLILLAVESVYTVDERERAVVLRFGKYSETLGPGLQFKLPLVDRVEKVDVTRVRSAATRGHMLTEDENIVEINLAVQYVVKDPKAFVLDIRNAERTLDYATDAALRHEVGSAELHQVLTEGRSVLAVRTQERLQKSMDFYHSGLQVSKVNIESTQAPAEVQDAFQDVQRAKEDEQRVKAEAEAYRNKVVPEARGMAQRILEEASAYKEEVIARAKGDTSRFLKLLSVYDKAPDVTRERLYIDTMQRVMSKSSKVLVDVEGGNNMMYLPLDKMMSSSPTVSGSASVSGSAGSGRLNSDEIGSLTDRVLQELRTRQSDNTTRRGRE</sequence>
<dbReference type="InterPro" id="IPR010201">
    <property type="entry name" value="HflK"/>
</dbReference>
<evidence type="ECO:0000259" key="9">
    <source>
        <dbReference type="SMART" id="SM00244"/>
    </source>
</evidence>
<keyword evidence="3 6" id="KW-0812">Transmembrane</keyword>
<feature type="transmembrane region" description="Helical" evidence="6">
    <location>
        <begin position="65"/>
        <end position="85"/>
    </location>
</feature>
<evidence type="ECO:0000313" key="10">
    <source>
        <dbReference type="EMBL" id="UZE96996.1"/>
    </source>
</evidence>
<comment type="similarity">
    <text evidence="2 6">Belongs to the band 7/mec-2 family. HflK subfamily.</text>
</comment>
<dbReference type="NCBIfam" id="TIGR01933">
    <property type="entry name" value="hflK"/>
    <property type="match status" value="1"/>
</dbReference>
<evidence type="ECO:0000256" key="8">
    <source>
        <dbReference type="SAM" id="MobiDB-lite"/>
    </source>
</evidence>
<proteinExistence type="inferred from homology"/>
<evidence type="ECO:0000256" key="7">
    <source>
        <dbReference type="SAM" id="Coils"/>
    </source>
</evidence>
<evidence type="ECO:0000256" key="4">
    <source>
        <dbReference type="ARBA" id="ARBA00022989"/>
    </source>
</evidence>
<keyword evidence="10" id="KW-0645">Protease</keyword>
<keyword evidence="11" id="KW-1185">Reference proteome</keyword>
<evidence type="ECO:0000256" key="3">
    <source>
        <dbReference type="ARBA" id="ARBA00022692"/>
    </source>
</evidence>
<feature type="compositionally biased region" description="Basic and acidic residues" evidence="8">
    <location>
        <begin position="384"/>
        <end position="402"/>
    </location>
</feature>
<accession>A0ABY6N4F2</accession>
<feature type="compositionally biased region" description="Low complexity" evidence="8">
    <location>
        <begin position="353"/>
        <end position="370"/>
    </location>
</feature>
<dbReference type="Gene3D" id="3.30.479.30">
    <property type="entry name" value="Band 7 domain"/>
    <property type="match status" value="1"/>
</dbReference>
<dbReference type="EMBL" id="CP100390">
    <property type="protein sequence ID" value="UZE96996.1"/>
    <property type="molecule type" value="Genomic_DNA"/>
</dbReference>
<keyword evidence="10" id="KW-0378">Hydrolase</keyword>
<evidence type="ECO:0000313" key="11">
    <source>
        <dbReference type="Proteomes" id="UP001163739"/>
    </source>
</evidence>
<dbReference type="Pfam" id="PF01145">
    <property type="entry name" value="Band_7"/>
    <property type="match status" value="1"/>
</dbReference>
<dbReference type="PANTHER" id="PTHR43327:SF2">
    <property type="entry name" value="MODULATOR OF FTSH PROTEASE HFLK"/>
    <property type="match status" value="1"/>
</dbReference>
<protein>
    <recommendedName>
        <fullName evidence="6">Protein HflK</fullName>
    </recommendedName>
</protein>
<dbReference type="RefSeq" id="WP_265048477.1">
    <property type="nucleotide sequence ID" value="NZ_CP100390.1"/>
</dbReference>
<keyword evidence="7" id="KW-0175">Coiled coil</keyword>
<keyword evidence="5 6" id="KW-0472">Membrane</keyword>
<dbReference type="PANTHER" id="PTHR43327">
    <property type="entry name" value="STOMATIN-LIKE PROTEIN 2, MITOCHONDRIAL"/>
    <property type="match status" value="1"/>
</dbReference>
<keyword evidence="4 6" id="KW-1133">Transmembrane helix</keyword>
<dbReference type="SMART" id="SM00244">
    <property type="entry name" value="PHB"/>
    <property type="match status" value="1"/>
</dbReference>
<evidence type="ECO:0000256" key="2">
    <source>
        <dbReference type="ARBA" id="ARBA00006971"/>
    </source>
</evidence>
<comment type="function">
    <text evidence="6">HflC and HflK could encode or regulate a protease.</text>
</comment>
<feature type="region of interest" description="Disordered" evidence="8">
    <location>
        <begin position="353"/>
        <end position="402"/>
    </location>
</feature>
<reference evidence="10" key="1">
    <citation type="submission" date="2022-06" db="EMBL/GenBank/DDBJ databases">
        <title>Alkalimarinus sp. nov., isolated from gut of a Alitta virens.</title>
        <authorList>
            <person name="Yang A.I."/>
            <person name="Shin N.-R."/>
        </authorList>
    </citation>
    <scope>NUCLEOTIDE SEQUENCE</scope>
    <source>
        <strain evidence="10">A2M4</strain>
    </source>
</reference>
<name>A0ABY6N4F2_9ALTE</name>
<evidence type="ECO:0000256" key="1">
    <source>
        <dbReference type="ARBA" id="ARBA00004167"/>
    </source>
</evidence>
<dbReference type="InterPro" id="IPR050710">
    <property type="entry name" value="Band7/mec-2_domain"/>
</dbReference>
<comment type="subunit">
    <text evidence="6">HflC and HflK may interact to form a multimeric complex.</text>
</comment>
<feature type="domain" description="Band 7" evidence="9">
    <location>
        <begin position="86"/>
        <end position="246"/>
    </location>
</feature>
<evidence type="ECO:0000256" key="6">
    <source>
        <dbReference type="RuleBase" id="RU364113"/>
    </source>
</evidence>
<dbReference type="PRINTS" id="PR00721">
    <property type="entry name" value="STOMATIN"/>
</dbReference>
<dbReference type="InterPro" id="IPR001972">
    <property type="entry name" value="Stomatin_HflK_fam"/>
</dbReference>
<dbReference type="InterPro" id="IPR036013">
    <property type="entry name" value="Band_7/SPFH_dom_sf"/>
</dbReference>
<dbReference type="InterPro" id="IPR020980">
    <property type="entry name" value="Membrane_HflK_N"/>
</dbReference>
<gene>
    <name evidence="10" type="primary">hflK</name>
    <name evidence="10" type="ORF">NKI27_04385</name>
</gene>
<dbReference type="InterPro" id="IPR001107">
    <property type="entry name" value="Band_7"/>
</dbReference>
<evidence type="ECO:0000256" key="5">
    <source>
        <dbReference type="ARBA" id="ARBA00023136"/>
    </source>
</evidence>
<organism evidence="10 11">
    <name type="scientific">Alkalimarinus alittae</name>
    <dbReference type="NCBI Taxonomy" id="2961619"/>
    <lineage>
        <taxon>Bacteria</taxon>
        <taxon>Pseudomonadati</taxon>
        <taxon>Pseudomonadota</taxon>
        <taxon>Gammaproteobacteria</taxon>
        <taxon>Alteromonadales</taxon>
        <taxon>Alteromonadaceae</taxon>
        <taxon>Alkalimarinus</taxon>
    </lineage>
</organism>
<dbReference type="Pfam" id="PF12221">
    <property type="entry name" value="HflK_N"/>
    <property type="match status" value="1"/>
</dbReference>